<dbReference type="Proteomes" id="UP001465976">
    <property type="component" value="Unassembled WGS sequence"/>
</dbReference>
<dbReference type="EMBL" id="JBAHYK010001259">
    <property type="protein sequence ID" value="KAL0568786.1"/>
    <property type="molecule type" value="Genomic_DNA"/>
</dbReference>
<organism evidence="1 2">
    <name type="scientific">Marasmius crinis-equi</name>
    <dbReference type="NCBI Taxonomy" id="585013"/>
    <lineage>
        <taxon>Eukaryota</taxon>
        <taxon>Fungi</taxon>
        <taxon>Dikarya</taxon>
        <taxon>Basidiomycota</taxon>
        <taxon>Agaricomycotina</taxon>
        <taxon>Agaricomycetes</taxon>
        <taxon>Agaricomycetidae</taxon>
        <taxon>Agaricales</taxon>
        <taxon>Marasmiineae</taxon>
        <taxon>Marasmiaceae</taxon>
        <taxon>Marasmius</taxon>
    </lineage>
</organism>
<accession>A0ABR3F0R4</accession>
<gene>
    <name evidence="1" type="ORF">V5O48_013192</name>
</gene>
<comment type="caution">
    <text evidence="1">The sequence shown here is derived from an EMBL/GenBank/DDBJ whole genome shotgun (WGS) entry which is preliminary data.</text>
</comment>
<sequence length="119" mass="13768">MALTSFFAKAREFIIEGSNFSNVGRDQIVNNNQQIFYGEQKQKPTEYDQFHQVIQGAICRTKDLGVYKYPRRWDYEGHYPWENKSKCLRADKMICTAQVVGVEGRSFTVVSYTGPDAQQ</sequence>
<evidence type="ECO:0000313" key="1">
    <source>
        <dbReference type="EMBL" id="KAL0568786.1"/>
    </source>
</evidence>
<protein>
    <submittedName>
        <fullName evidence="1">Uncharacterized protein</fullName>
    </submittedName>
</protein>
<reference evidence="1 2" key="1">
    <citation type="submission" date="2024-02" db="EMBL/GenBank/DDBJ databases">
        <title>A draft genome for the cacao thread blight pathogen Marasmius crinis-equi.</title>
        <authorList>
            <person name="Cohen S.P."/>
            <person name="Baruah I.K."/>
            <person name="Amoako-Attah I."/>
            <person name="Bukari Y."/>
            <person name="Meinhardt L.W."/>
            <person name="Bailey B.A."/>
        </authorList>
    </citation>
    <scope>NUCLEOTIDE SEQUENCE [LARGE SCALE GENOMIC DNA]</scope>
    <source>
        <strain evidence="1 2">GH-76</strain>
    </source>
</reference>
<feature type="non-terminal residue" evidence="1">
    <location>
        <position position="119"/>
    </location>
</feature>
<keyword evidence="2" id="KW-1185">Reference proteome</keyword>
<name>A0ABR3F0R4_9AGAR</name>
<evidence type="ECO:0000313" key="2">
    <source>
        <dbReference type="Proteomes" id="UP001465976"/>
    </source>
</evidence>
<proteinExistence type="predicted"/>